<dbReference type="Proteomes" id="UP001607302">
    <property type="component" value="Unassembled WGS sequence"/>
</dbReference>
<protein>
    <submittedName>
        <fullName evidence="2">Uncharacterized protein</fullName>
    </submittedName>
</protein>
<keyword evidence="1" id="KW-0812">Transmembrane</keyword>
<proteinExistence type="predicted"/>
<organism evidence="2 3">
    <name type="scientific">Vespula squamosa</name>
    <name type="common">Southern yellow jacket</name>
    <name type="synonym">Wasp</name>
    <dbReference type="NCBI Taxonomy" id="30214"/>
    <lineage>
        <taxon>Eukaryota</taxon>
        <taxon>Metazoa</taxon>
        <taxon>Ecdysozoa</taxon>
        <taxon>Arthropoda</taxon>
        <taxon>Hexapoda</taxon>
        <taxon>Insecta</taxon>
        <taxon>Pterygota</taxon>
        <taxon>Neoptera</taxon>
        <taxon>Endopterygota</taxon>
        <taxon>Hymenoptera</taxon>
        <taxon>Apocrita</taxon>
        <taxon>Aculeata</taxon>
        <taxon>Vespoidea</taxon>
        <taxon>Vespidae</taxon>
        <taxon>Vespinae</taxon>
        <taxon>Vespula</taxon>
    </lineage>
</organism>
<feature type="transmembrane region" description="Helical" evidence="1">
    <location>
        <begin position="12"/>
        <end position="31"/>
    </location>
</feature>
<accession>A0ABD2AFT2</accession>
<evidence type="ECO:0000313" key="3">
    <source>
        <dbReference type="Proteomes" id="UP001607302"/>
    </source>
</evidence>
<reference evidence="2 3" key="1">
    <citation type="journal article" date="2024" name="Ann. Entomol. Soc. Am.">
        <title>Genomic analyses of the southern and eastern yellowjacket wasps (Hymenoptera: Vespidae) reveal evolutionary signatures of social life.</title>
        <authorList>
            <person name="Catto M.A."/>
            <person name="Caine P.B."/>
            <person name="Orr S.E."/>
            <person name="Hunt B.G."/>
            <person name="Goodisman M.A.D."/>
        </authorList>
    </citation>
    <scope>NUCLEOTIDE SEQUENCE [LARGE SCALE GENOMIC DNA]</scope>
    <source>
        <strain evidence="2">233</strain>
        <tissue evidence="2">Head and thorax</tissue>
    </source>
</reference>
<sequence>MVCRDSETVPKHSIAFSFLKAFAISIAHFLISSPSQKLFLARAISRATAYEAAMLCCLSRSLTSAPCVSFSILYSCFKFRRSPPFIQSLPVQSEFPISGTLFHRWRFRTFEHSDWSKPFKANQSDSTSVNRTISCLDNVFEILSKIQACLTEKRETKVKRGEEAKKRVVEGEGTWKPVRTIDRERQDRVNRSTSSRRAAYFERAKLPSNFLSKFRWFLTNCSQFVSLTGRIYYKLPYYQSVISRFTRVQRSTDHFHNSKI</sequence>
<name>A0ABD2AFT2_VESSQ</name>
<keyword evidence="3" id="KW-1185">Reference proteome</keyword>
<evidence type="ECO:0000313" key="2">
    <source>
        <dbReference type="EMBL" id="KAL2719444.1"/>
    </source>
</evidence>
<keyword evidence="1" id="KW-1133">Transmembrane helix</keyword>
<gene>
    <name evidence="2" type="ORF">V1478_010906</name>
</gene>
<evidence type="ECO:0000256" key="1">
    <source>
        <dbReference type="SAM" id="Phobius"/>
    </source>
</evidence>
<dbReference type="AlphaFoldDB" id="A0ABD2AFT2"/>
<dbReference type="EMBL" id="JAUDFV010000149">
    <property type="protein sequence ID" value="KAL2719444.1"/>
    <property type="molecule type" value="Genomic_DNA"/>
</dbReference>
<comment type="caution">
    <text evidence="2">The sequence shown here is derived from an EMBL/GenBank/DDBJ whole genome shotgun (WGS) entry which is preliminary data.</text>
</comment>
<keyword evidence="1" id="KW-0472">Membrane</keyword>